<evidence type="ECO:0000256" key="1">
    <source>
        <dbReference type="SAM" id="Phobius"/>
    </source>
</evidence>
<keyword evidence="1" id="KW-1133">Transmembrane helix</keyword>
<dbReference type="EMBL" id="BJZT01000020">
    <property type="protein sequence ID" value="GEO99685.1"/>
    <property type="molecule type" value="Genomic_DNA"/>
</dbReference>
<evidence type="ECO:0000313" key="3">
    <source>
        <dbReference type="Proteomes" id="UP000321258"/>
    </source>
</evidence>
<keyword evidence="3" id="KW-1185">Reference proteome</keyword>
<reference evidence="2 3" key="1">
    <citation type="submission" date="2019-07" db="EMBL/GenBank/DDBJ databases">
        <title>Whole genome shotgun sequence of Methylobacterium haplocladii NBRC 107714.</title>
        <authorList>
            <person name="Hosoyama A."/>
            <person name="Uohara A."/>
            <person name="Ohji S."/>
            <person name="Ichikawa N."/>
        </authorList>
    </citation>
    <scope>NUCLEOTIDE SEQUENCE [LARGE SCALE GENOMIC DNA]</scope>
    <source>
        <strain evidence="2 3">NBRC 107714</strain>
    </source>
</reference>
<evidence type="ECO:0000313" key="2">
    <source>
        <dbReference type="EMBL" id="GEO99685.1"/>
    </source>
</evidence>
<dbReference type="AlphaFoldDB" id="A0A512IPR9"/>
<accession>A0A512IPR9</accession>
<name>A0A512IPR9_9HYPH</name>
<feature type="transmembrane region" description="Helical" evidence="1">
    <location>
        <begin position="18"/>
        <end position="38"/>
    </location>
</feature>
<keyword evidence="1" id="KW-0812">Transmembrane</keyword>
<sequence length="97" mass="9927">MADIPSSDPQSTRRDGPIALAIAAVVLATVVIGALAPAAPPKPAPVQAVLPDSDPMCAEWSDGCRVCRRLEEGPVCSMPGIACTPGPQECLHRTTGP</sequence>
<dbReference type="RefSeq" id="WP_147078560.1">
    <property type="nucleotide sequence ID" value="NZ_BJZT01000020.1"/>
</dbReference>
<proteinExistence type="predicted"/>
<comment type="caution">
    <text evidence="2">The sequence shown here is derived from an EMBL/GenBank/DDBJ whole genome shotgun (WGS) entry which is preliminary data.</text>
</comment>
<dbReference type="Proteomes" id="UP000321258">
    <property type="component" value="Unassembled WGS sequence"/>
</dbReference>
<keyword evidence="1" id="KW-0472">Membrane</keyword>
<dbReference type="OrthoDB" id="8456152at2"/>
<gene>
    <name evidence="2" type="ORF">MHA02_20730</name>
</gene>
<organism evidence="2 3">
    <name type="scientific">Methylobacterium haplocladii</name>
    <dbReference type="NCBI Taxonomy" id="1176176"/>
    <lineage>
        <taxon>Bacteria</taxon>
        <taxon>Pseudomonadati</taxon>
        <taxon>Pseudomonadota</taxon>
        <taxon>Alphaproteobacteria</taxon>
        <taxon>Hyphomicrobiales</taxon>
        <taxon>Methylobacteriaceae</taxon>
        <taxon>Methylobacterium</taxon>
    </lineage>
</organism>
<protein>
    <submittedName>
        <fullName evidence="2">Uncharacterized protein</fullName>
    </submittedName>
</protein>